<dbReference type="Proteomes" id="UP000273405">
    <property type="component" value="Unassembled WGS sequence"/>
</dbReference>
<protein>
    <recommendedName>
        <fullName evidence="4">Isopenicillin N synthase family oxygenase</fullName>
    </recommendedName>
</protein>
<dbReference type="SUPFAM" id="SSF51197">
    <property type="entry name" value="Clavaminate synthase-like"/>
    <property type="match status" value="1"/>
</dbReference>
<proteinExistence type="predicted"/>
<organism evidence="2 3">
    <name type="scientific">Corallococcus sicarius</name>
    <dbReference type="NCBI Taxonomy" id="2316726"/>
    <lineage>
        <taxon>Bacteria</taxon>
        <taxon>Pseudomonadati</taxon>
        <taxon>Myxococcota</taxon>
        <taxon>Myxococcia</taxon>
        <taxon>Myxococcales</taxon>
        <taxon>Cystobacterineae</taxon>
        <taxon>Myxococcaceae</taxon>
        <taxon>Corallococcus</taxon>
    </lineage>
</organism>
<dbReference type="Gene3D" id="2.60.120.330">
    <property type="entry name" value="B-lactam Antibiotic, Isopenicillin N Synthase, Chain"/>
    <property type="match status" value="1"/>
</dbReference>
<reference evidence="3" key="1">
    <citation type="submission" date="2018-09" db="EMBL/GenBank/DDBJ databases">
        <authorList>
            <person name="Livingstone P.G."/>
            <person name="Whitworth D.E."/>
        </authorList>
    </citation>
    <scope>NUCLEOTIDE SEQUENCE [LARGE SCALE GENOMIC DNA]</scope>
    <source>
        <strain evidence="3">CA040B</strain>
    </source>
</reference>
<dbReference type="InterPro" id="IPR027443">
    <property type="entry name" value="IPNS-like_sf"/>
</dbReference>
<evidence type="ECO:0000256" key="1">
    <source>
        <dbReference type="SAM" id="MobiDB-lite"/>
    </source>
</evidence>
<evidence type="ECO:0000313" key="2">
    <source>
        <dbReference type="EMBL" id="RKH42822.1"/>
    </source>
</evidence>
<name>A0A3A8NS73_9BACT</name>
<dbReference type="AlphaFoldDB" id="A0A3A8NS73"/>
<dbReference type="EMBL" id="RAWG01000079">
    <property type="protein sequence ID" value="RKH42822.1"/>
    <property type="molecule type" value="Genomic_DNA"/>
</dbReference>
<evidence type="ECO:0008006" key="4">
    <source>
        <dbReference type="Google" id="ProtNLM"/>
    </source>
</evidence>
<gene>
    <name evidence="2" type="ORF">D7X12_14790</name>
</gene>
<accession>A0A3A8NS73</accession>
<keyword evidence="3" id="KW-1185">Reference proteome</keyword>
<comment type="caution">
    <text evidence="2">The sequence shown here is derived from an EMBL/GenBank/DDBJ whole genome shotgun (WGS) entry which is preliminary data.</text>
</comment>
<feature type="region of interest" description="Disordered" evidence="1">
    <location>
        <begin position="1"/>
        <end position="28"/>
    </location>
</feature>
<evidence type="ECO:0000313" key="3">
    <source>
        <dbReference type="Proteomes" id="UP000273405"/>
    </source>
</evidence>
<sequence>MPDIAPRTSSSYPPARPFAPSEDGLIRSHTPRFTDIRPLRLEDYVSGSPRRREAFVRTLVEHLSERGFFYLERPAALLARHDLDGQFERYEATWQHALLAHPYLQELMPASSVFKTGYNATWYPESTVVRQAIEAFMAKPATWSEFRRRRVPEPVRELLEASEDAYRACHAVGSVLLEALEEGYGLRAGGLTRLFRRRTEGAVRFVKYHAPSVARRRREVVAHASEPHADKSFFTFNLGESRPGLVWLDGDVPRLMPNDSGHWLITSGKFSEGLTRELDAPVRSFRHTVVNDGERVVVLGFVTPEGDLHDLPLDAWPAPVLAGGSRG</sequence>